<feature type="transmembrane region" description="Helical" evidence="13">
    <location>
        <begin position="810"/>
        <end position="833"/>
    </location>
</feature>
<evidence type="ECO:0000256" key="12">
    <source>
        <dbReference type="ARBA" id="ARBA00049638"/>
    </source>
</evidence>
<feature type="transmembrane region" description="Helical" evidence="13">
    <location>
        <begin position="578"/>
        <end position="598"/>
    </location>
</feature>
<dbReference type="AlphaFoldDB" id="A0AB32WQB7"/>
<dbReference type="GO" id="GO:0015276">
    <property type="term" value="F:ligand-gated monoatomic ion channel activity"/>
    <property type="evidence" value="ECO:0007669"/>
    <property type="project" value="InterPro"/>
</dbReference>
<comment type="subcellular location">
    <subcellularLocation>
        <location evidence="1">Membrane</location>
        <topology evidence="1">Multi-pass membrane protein</topology>
    </subcellularLocation>
</comment>
<evidence type="ECO:0000256" key="13">
    <source>
        <dbReference type="SAM" id="Phobius"/>
    </source>
</evidence>
<evidence type="ECO:0000256" key="9">
    <source>
        <dbReference type="ARBA" id="ARBA00023180"/>
    </source>
</evidence>
<evidence type="ECO:0000256" key="1">
    <source>
        <dbReference type="ARBA" id="ARBA00004141"/>
    </source>
</evidence>
<feature type="chain" id="PRO_5044346290" evidence="14">
    <location>
        <begin position="22"/>
        <end position="1215"/>
    </location>
</feature>
<dbReference type="Pfam" id="PF00060">
    <property type="entry name" value="Lig_chan"/>
    <property type="match status" value="1"/>
</dbReference>
<reference evidence="17" key="2">
    <citation type="submission" date="2025-08" db="UniProtKB">
        <authorList>
            <consortium name="RefSeq"/>
        </authorList>
    </citation>
    <scope>IDENTIFICATION</scope>
</reference>
<feature type="transmembrane region" description="Helical" evidence="13">
    <location>
        <begin position="604"/>
        <end position="621"/>
    </location>
</feature>
<evidence type="ECO:0000256" key="6">
    <source>
        <dbReference type="ARBA" id="ARBA00023065"/>
    </source>
</evidence>
<evidence type="ECO:0000256" key="5">
    <source>
        <dbReference type="ARBA" id="ARBA00022989"/>
    </source>
</evidence>
<dbReference type="FunFam" id="3.40.190.10:FF:000054">
    <property type="entry name" value="Glutamate receptor"/>
    <property type="match status" value="1"/>
</dbReference>
<dbReference type="PANTHER" id="PTHR34836:SF1">
    <property type="entry name" value="OS09G0428600 PROTEIN"/>
    <property type="match status" value="1"/>
</dbReference>
<keyword evidence="14" id="KW-0732">Signal</keyword>
<name>A0AB32WQB7_THECC</name>
<evidence type="ECO:0000256" key="11">
    <source>
        <dbReference type="ARBA" id="ARBA00023303"/>
    </source>
</evidence>
<dbReference type="GeneID" id="18591187"/>
<evidence type="ECO:0000259" key="15">
    <source>
        <dbReference type="SMART" id="SM00079"/>
    </source>
</evidence>
<dbReference type="InterPro" id="IPR044440">
    <property type="entry name" value="GABAb_receptor_plant_PBP1"/>
</dbReference>
<dbReference type="Gramene" id="Tc08v2_t000520.1">
    <property type="protein sequence ID" value="Tc08v2_p000520.1"/>
    <property type="gene ID" value="Tc08v2_g000520"/>
</dbReference>
<evidence type="ECO:0000256" key="4">
    <source>
        <dbReference type="ARBA" id="ARBA00022692"/>
    </source>
</evidence>
<comment type="function">
    <text evidence="12">Glutamate-gated receptor that probably acts as a non-selective cation channel. May be involved in light-signal transduction and calcium homeostasis via the regulation of calcium influx into cells.</text>
</comment>
<dbReference type="CDD" id="cd13686">
    <property type="entry name" value="GluR_Plant"/>
    <property type="match status" value="1"/>
</dbReference>
<dbReference type="FunFam" id="3.40.50.2300:FF:000188">
    <property type="entry name" value="Glutamate receptor"/>
    <property type="match status" value="2"/>
</dbReference>
<dbReference type="CDD" id="cd19990">
    <property type="entry name" value="PBP1_GABAb_receptor_plant"/>
    <property type="match status" value="1"/>
</dbReference>
<evidence type="ECO:0000256" key="3">
    <source>
        <dbReference type="ARBA" id="ARBA00022448"/>
    </source>
</evidence>
<gene>
    <name evidence="17" type="primary">LOC18591187</name>
</gene>
<feature type="domain" description="Ionotropic glutamate receptor C-terminal" evidence="15">
    <location>
        <begin position="457"/>
        <end position="790"/>
    </location>
</feature>
<dbReference type="RefSeq" id="XP_017980946.1">
    <property type="nucleotide sequence ID" value="XM_018125457.1"/>
</dbReference>
<keyword evidence="6" id="KW-0406">Ion transport</keyword>
<reference evidence="16" key="1">
    <citation type="journal article" date="1997" name="Nucleic Acids Res.">
        <title>tRNAscan-SE: a program for improved detection of transfer RNA genes in genomic sequence.</title>
        <authorList>
            <person name="Lowe T.M."/>
            <person name="Eddy S.R."/>
        </authorList>
    </citation>
    <scope>NUCLEOTIDE SEQUENCE [LARGE SCALE GENOMIC DNA]</scope>
    <source>
        <strain evidence="16">r\B97-61/B2</strain>
    </source>
</reference>
<proteinExistence type="predicted"/>
<dbReference type="Pfam" id="PF01094">
    <property type="entry name" value="ANF_receptor"/>
    <property type="match status" value="2"/>
</dbReference>
<comment type="subunit">
    <text evidence="2">May form heteromers.</text>
</comment>
<keyword evidence="8 17" id="KW-0675">Receptor</keyword>
<evidence type="ECO:0000256" key="8">
    <source>
        <dbReference type="ARBA" id="ARBA00023170"/>
    </source>
</evidence>
<dbReference type="PANTHER" id="PTHR34836">
    <property type="entry name" value="OS06G0188250 PROTEIN"/>
    <property type="match status" value="1"/>
</dbReference>
<evidence type="ECO:0000256" key="7">
    <source>
        <dbReference type="ARBA" id="ARBA00023136"/>
    </source>
</evidence>
<accession>A0AB32WQB7</accession>
<protein>
    <submittedName>
        <fullName evidence="17">Glutamate receptor 2.9</fullName>
    </submittedName>
</protein>
<keyword evidence="11" id="KW-0407">Ion channel</keyword>
<keyword evidence="4 13" id="KW-0812">Transmembrane</keyword>
<dbReference type="Gene3D" id="3.40.190.10">
    <property type="entry name" value="Periplasmic binding protein-like II"/>
    <property type="match status" value="1"/>
</dbReference>
<dbReference type="InterPro" id="IPR028082">
    <property type="entry name" value="Peripla_BP_I"/>
</dbReference>
<dbReference type="GO" id="GO:0016020">
    <property type="term" value="C:membrane"/>
    <property type="evidence" value="ECO:0007669"/>
    <property type="project" value="UniProtKB-SubCell"/>
</dbReference>
<keyword evidence="5 13" id="KW-1133">Transmembrane helix</keyword>
<keyword evidence="7 13" id="KW-0472">Membrane</keyword>
<dbReference type="InterPro" id="IPR001828">
    <property type="entry name" value="ANF_lig-bd_rcpt"/>
</dbReference>
<dbReference type="FunFam" id="1.10.287.70:FF:000172">
    <property type="entry name" value="Glutamate receptor"/>
    <property type="match status" value="1"/>
</dbReference>
<evidence type="ECO:0000256" key="10">
    <source>
        <dbReference type="ARBA" id="ARBA00023286"/>
    </source>
</evidence>
<keyword evidence="10" id="KW-1071">Ligand-gated ion channel</keyword>
<dbReference type="Proteomes" id="UP000694886">
    <property type="component" value="Chromosome 8"/>
</dbReference>
<dbReference type="Gene3D" id="1.10.287.70">
    <property type="match status" value="1"/>
</dbReference>
<evidence type="ECO:0000313" key="17">
    <source>
        <dbReference type="RefSeq" id="XP_017980946.1"/>
    </source>
</evidence>
<dbReference type="InterPro" id="IPR015683">
    <property type="entry name" value="Ionotropic_Glu_rcpt"/>
</dbReference>
<keyword evidence="3" id="KW-0813">Transport</keyword>
<evidence type="ECO:0000313" key="16">
    <source>
        <dbReference type="Proteomes" id="UP000694886"/>
    </source>
</evidence>
<dbReference type="SMART" id="SM00079">
    <property type="entry name" value="PBPe"/>
    <property type="match status" value="1"/>
</dbReference>
<feature type="transmembrane region" description="Helical" evidence="13">
    <location>
        <begin position="633"/>
        <end position="657"/>
    </location>
</feature>
<dbReference type="SUPFAM" id="SSF53850">
    <property type="entry name" value="Periplasmic binding protein-like II"/>
    <property type="match status" value="1"/>
</dbReference>
<dbReference type="SUPFAM" id="SSF53822">
    <property type="entry name" value="Periplasmic binding protein-like I"/>
    <property type="match status" value="2"/>
</dbReference>
<feature type="signal peptide" evidence="14">
    <location>
        <begin position="1"/>
        <end position="21"/>
    </location>
</feature>
<sequence length="1215" mass="136249">MSRVAPFFLLLLLTTGIPAEAKEKEDSCVTKRGITRGIGGVVDCSSRVGKEQRIAMEMAIRDFHRSTCSKQLILRFKDSQGTSARAASSALEFIGSEKVQAIIGAIRPQEATLVSEIQKVTRVLPIISLTSPATAPTSLRNPLPFFFQMANDINVNMQCIAAIVNNFRWRKVTAIYEDNNDFSSDSGLITLLSYSLRVVGSEIEHHVAFPPLSSLSDQNGAIEEELRKLRSKSNRVFIVVQSSLRFAVLLFEKAKQMAMMEKGYVWIVTDEIASLLDSVDSSALYNMQGVLGFRTNFIDSSKSFRQFKTKFRKNYGVRYSEEEEYSNPSIFALQAYDAARTIAQAMEKLQANFTSREFFKQILSSNFEGLSGRMRFENSTTLEHRTFQIINVVGKSYRELAVWSPKFGFTENSDKHEGENSRFGNSSVKELGPIYWPGGLQTTPKGWSSGEEDKQLKIGVPARGAFNQFVKVSYDQDKNGSYVTGFSIEVFAAVVKRLPYQLPFVFVPFYGSYDDMVEEVYCKGLDAAIGDIEIMAYRYQYAEFSQPYVESGLTMVVTVKPDKSKELWMFMKTFTRRMWLITLAMHIFIGFVIWLIEHGENPDLKRFGAVLWFSVTIIFFAQREPLRSNLSRFVLAPWLFAILIITASFTASLTSMLTISRLQPSVSDIETLLRTNAPVGCNGNSFILRYLTNVVGFKAENIKKIDSISDYPDAFKNGDIEAAFFVVPHAQVFLAKYCKGYTMAGPTFKLGGFGFVFPKGSPLAFDFSEAILKVTENGEMPQLEQHLLSSYNCSSTTGISEGSSLGPRPFAGLFLLSGGVSAFAFLVTAVRLGRRHNHFIQAKLSRTRRWEPTGEANQRGDDCVGKPGITRRIGVVIDYSSRAGKEQRIAMEMAIQDFHHSTCSGHLVLCFKDTNGSSARAASSALELIGIERVQAVIGAIRKQEAIIVSEIEKTTNDIPIISLTSHVTIPTSMPNQLPFFVQFSNDINLNIRCIAALVELFQWRKITAIFEHNNDFSGDSGFIILLSDSLRVVGSEVEYHLAFPPLSSLSDQNGAIEEELRKLKSKSNRVFIVVQSSLRFAVLLFEKAKQMAMMDKGYVWIVADEIASLLDSVDSSTLYKMQGVLGFRTNFIDSSRSFRQFKTKFRRIYGIRFPDEEEYSNPSIFALQAYDAAWTIAQALENSQANATSKELYREILSTNYEGLSGKIRKLWQT</sequence>
<organism evidence="16 17">
    <name type="scientific">Theobroma cacao</name>
    <name type="common">Cacao</name>
    <name type="synonym">Cocoa</name>
    <dbReference type="NCBI Taxonomy" id="3641"/>
    <lineage>
        <taxon>Eukaryota</taxon>
        <taxon>Viridiplantae</taxon>
        <taxon>Streptophyta</taxon>
        <taxon>Embryophyta</taxon>
        <taxon>Tracheophyta</taxon>
        <taxon>Spermatophyta</taxon>
        <taxon>Magnoliopsida</taxon>
        <taxon>eudicotyledons</taxon>
        <taxon>Gunneridae</taxon>
        <taxon>Pentapetalae</taxon>
        <taxon>rosids</taxon>
        <taxon>malvids</taxon>
        <taxon>Malvales</taxon>
        <taxon>Malvaceae</taxon>
        <taxon>Byttnerioideae</taxon>
        <taxon>Theobroma</taxon>
    </lineage>
</organism>
<dbReference type="KEGG" id="tcc:18591187"/>
<dbReference type="Gene3D" id="3.40.50.2300">
    <property type="match status" value="4"/>
</dbReference>
<evidence type="ECO:0000256" key="14">
    <source>
        <dbReference type="SAM" id="SignalP"/>
    </source>
</evidence>
<dbReference type="InterPro" id="IPR001320">
    <property type="entry name" value="Iontro_rcpt_C"/>
</dbReference>
<keyword evidence="9" id="KW-0325">Glycoprotein</keyword>
<evidence type="ECO:0000256" key="2">
    <source>
        <dbReference type="ARBA" id="ARBA00011095"/>
    </source>
</evidence>